<protein>
    <recommendedName>
        <fullName evidence="1">Flagellar Assembly Protein A N-terminal region domain-containing protein</fullName>
    </recommendedName>
</protein>
<dbReference type="EMBL" id="AP027060">
    <property type="protein sequence ID" value="BDU51551.1"/>
    <property type="molecule type" value="Genomic_DNA"/>
</dbReference>
<dbReference type="KEGG" id="haby:HLVA_21200"/>
<dbReference type="PANTHER" id="PTHR38032">
    <property type="entry name" value="POLYMERASE-RELATED"/>
    <property type="match status" value="1"/>
</dbReference>
<name>A0AAU9D680_9FUSO</name>
<dbReference type="Pfam" id="PF20250">
    <property type="entry name" value="FapA_N"/>
    <property type="match status" value="1"/>
</dbReference>
<evidence type="ECO:0000259" key="1">
    <source>
        <dbReference type="Pfam" id="PF20250"/>
    </source>
</evidence>
<gene>
    <name evidence="2" type="ORF">HLVA_21200</name>
</gene>
<organism evidence="2 3">
    <name type="scientific">Haliovirga abyssi</name>
    <dbReference type="NCBI Taxonomy" id="2996794"/>
    <lineage>
        <taxon>Bacteria</taxon>
        <taxon>Fusobacteriati</taxon>
        <taxon>Fusobacteriota</taxon>
        <taxon>Fusobacteriia</taxon>
        <taxon>Fusobacteriales</taxon>
        <taxon>Haliovirgaceae</taxon>
        <taxon>Haliovirga</taxon>
    </lineage>
</organism>
<reference evidence="2 3" key="1">
    <citation type="submission" date="2022-11" db="EMBL/GenBank/DDBJ databases">
        <title>Haliovirga abyssi gen. nov., sp. nov., a mesophilic fermentative bacterium isolated from the Iheya North hydrothermal field and the proposal of Haliovirgaceae fam. nov.</title>
        <authorList>
            <person name="Miyazaki U."/>
            <person name="Tame A."/>
            <person name="Miyazaki J."/>
            <person name="Takai K."/>
            <person name="Sawayama S."/>
            <person name="Kitajima M."/>
            <person name="Okamoto A."/>
            <person name="Nakagawa S."/>
        </authorList>
    </citation>
    <scope>NUCLEOTIDE SEQUENCE [LARGE SCALE GENOMIC DNA]</scope>
    <source>
        <strain evidence="2 3">IC12</strain>
        <plasmid evidence="2 3">pHIC</plasmid>
    </source>
</reference>
<dbReference type="InterPro" id="IPR046866">
    <property type="entry name" value="FapA_N"/>
</dbReference>
<dbReference type="InterPro" id="IPR046865">
    <property type="entry name" value="FapA_b_solenoid"/>
</dbReference>
<sequence length="521" mass="58798">MDKIKLNKMDEGVFVIVTEKISMDELISFIAENDVENPDVEKISYAFEHIGEEVKIAEYYGEISLKSHFEITVSTNKMEAYLIVGYSQGGKIPDYSDIIDELQNMGIIKGIKEKAIKDLIEIENFNSKIKIAEGKFPIDGKNSYTKYLKGLKKNKTKRPTIDIDGKADFKNINFLETVLKGEVLAKKISATKGVDGYDIFGNVLKAKDGKDIKLKKGKNTIITEDGMQIIANVDGMPIIRDNKIEVENVLMVEEVGVETGNIDFNGSVVVRGDVKSEYIIKATGEIQVLGNVENAILQSNGEIVIKGNCFGKEDSLISAEGDIFLNFAENIEIKTKKDLIINEGLINCKVYAEGKVVAITKSGSIIGGETRGEAGIEVLNAGSKTGAQTELKILGKSKVVERIKEKLKDIDWEIKVIEKNIISLQYIKKNVPQLYGDEKEELFMKLIKNKMGLLNDKKVLEIRYNVYKEKMEREEFPKIIVRNRCYFGVKITLKERNFEVNEDIERIKFFLKDDRVEHEFV</sequence>
<dbReference type="AlphaFoldDB" id="A0AAU9D680"/>
<dbReference type="PANTHER" id="PTHR38032:SF1">
    <property type="entry name" value="RNA-BINDING PROTEIN KHPB N-TERMINAL DOMAIN-CONTAINING PROTEIN"/>
    <property type="match status" value="1"/>
</dbReference>
<proteinExistence type="predicted"/>
<dbReference type="InterPro" id="IPR005646">
    <property type="entry name" value="FapA"/>
</dbReference>
<dbReference type="Pfam" id="PF03961">
    <property type="entry name" value="FapA"/>
    <property type="match status" value="1"/>
</dbReference>
<keyword evidence="3" id="KW-1185">Reference proteome</keyword>
<evidence type="ECO:0000313" key="3">
    <source>
        <dbReference type="Proteomes" id="UP001321582"/>
    </source>
</evidence>
<accession>A0AAU9D680</accession>
<evidence type="ECO:0000313" key="2">
    <source>
        <dbReference type="EMBL" id="BDU51551.1"/>
    </source>
</evidence>
<feature type="domain" description="Flagellar Assembly Protein A N-terminal region" evidence="1">
    <location>
        <begin position="69"/>
        <end position="242"/>
    </location>
</feature>
<dbReference type="RefSeq" id="WP_307905633.1">
    <property type="nucleotide sequence ID" value="NZ_AP027060.1"/>
</dbReference>
<keyword evidence="2" id="KW-0614">Plasmid</keyword>
<geneLocation type="plasmid" evidence="2 3">
    <name>pHIC</name>
</geneLocation>
<dbReference type="Proteomes" id="UP001321582">
    <property type="component" value="Plasmid pHIC"/>
</dbReference>